<accession>A0A2M8GP55</accession>
<reference evidence="5" key="1">
    <citation type="submission" date="2017-09" db="EMBL/GenBank/DDBJ databases">
        <title>Depth-based differentiation of microbial function through sediment-hosted aquifers and enrichment of novel symbionts in the deep terrestrial subsurface.</title>
        <authorList>
            <person name="Probst A.J."/>
            <person name="Ladd B."/>
            <person name="Jarett J.K."/>
            <person name="Geller-Mcgrath D.E."/>
            <person name="Sieber C.M.K."/>
            <person name="Emerson J.B."/>
            <person name="Anantharaman K."/>
            <person name="Thomas B.C."/>
            <person name="Malmstrom R."/>
            <person name="Stieglmeier M."/>
            <person name="Klingl A."/>
            <person name="Woyke T."/>
            <person name="Ryan C.M."/>
            <person name="Banfield J.F."/>
        </authorList>
    </citation>
    <scope>NUCLEOTIDE SEQUENCE [LARGE SCALE GENOMIC DNA]</scope>
</reference>
<dbReference type="Proteomes" id="UP000229370">
    <property type="component" value="Unassembled WGS sequence"/>
</dbReference>
<dbReference type="PROSITE" id="PS51755">
    <property type="entry name" value="OMPR_PHOB"/>
    <property type="match status" value="1"/>
</dbReference>
<proteinExistence type="predicted"/>
<dbReference type="InterPro" id="IPR036388">
    <property type="entry name" value="WH-like_DNA-bd_sf"/>
</dbReference>
<dbReference type="Pfam" id="PF00486">
    <property type="entry name" value="Trans_reg_C"/>
    <property type="match status" value="1"/>
</dbReference>
<evidence type="ECO:0000256" key="2">
    <source>
        <dbReference type="PROSITE-ProRule" id="PRU01091"/>
    </source>
</evidence>
<feature type="domain" description="OmpR/PhoB-type" evidence="3">
    <location>
        <begin position="261"/>
        <end position="362"/>
    </location>
</feature>
<dbReference type="SMART" id="SM00862">
    <property type="entry name" value="Trans_reg_C"/>
    <property type="match status" value="1"/>
</dbReference>
<dbReference type="InterPro" id="IPR016032">
    <property type="entry name" value="Sig_transdc_resp-reg_C-effctor"/>
</dbReference>
<comment type="caution">
    <text evidence="4">The sequence shown here is derived from an EMBL/GenBank/DDBJ whole genome shotgun (WGS) entry which is preliminary data.</text>
</comment>
<organism evidence="4 5">
    <name type="scientific">Candidatus Roizmanbacteria bacterium CG_4_8_14_3_um_filter_36_10</name>
    <dbReference type="NCBI Taxonomy" id="1974834"/>
    <lineage>
        <taxon>Bacteria</taxon>
        <taxon>Candidatus Roizmaniibacteriota</taxon>
    </lineage>
</organism>
<evidence type="ECO:0000313" key="4">
    <source>
        <dbReference type="EMBL" id="PJC82333.1"/>
    </source>
</evidence>
<keyword evidence="1 2" id="KW-0238">DNA-binding</keyword>
<sequence length="362" mass="43378">MEKSISPISEKTFSHFCVFINDVIKRSECGTIIGLSQREQSYRINQLIKDRPLKTIDLKSYLIDYPENLKLPVNNKGKTFFFISNADDLLEDKRSFLTYFNNLVKKNSQLSLLFFFQRNITYPWNLKIVSSYQYLLQNIYFYPKYQKYDLKQFLFYLENKFKTNLSINIKNLILKECGSNLWLIKEAVRHYSKNKDLRDLFNHEEMTFRLKAIYSELEEKEKQVLKKAARQESNFTDEEKSTIEYLNRTNYLSPLLNKFIIQQLTEGNILSLDKDKKIILNSISVDSFFSRSERKGLRYLLTFPNKLVIRNELAKALWNEIDNYTDWALDQFIRRLRNKFVKLGLSKNILETRRNQGYIFYH</sequence>
<dbReference type="GO" id="GO:0000160">
    <property type="term" value="P:phosphorelay signal transduction system"/>
    <property type="evidence" value="ECO:0007669"/>
    <property type="project" value="InterPro"/>
</dbReference>
<evidence type="ECO:0000259" key="3">
    <source>
        <dbReference type="PROSITE" id="PS51755"/>
    </source>
</evidence>
<gene>
    <name evidence="4" type="ORF">CO007_00010</name>
</gene>
<dbReference type="AlphaFoldDB" id="A0A2M8GP55"/>
<protein>
    <recommendedName>
        <fullName evidence="3">OmpR/PhoB-type domain-containing protein</fullName>
    </recommendedName>
</protein>
<evidence type="ECO:0000313" key="5">
    <source>
        <dbReference type="Proteomes" id="UP000229370"/>
    </source>
</evidence>
<dbReference type="EMBL" id="PFQK01000001">
    <property type="protein sequence ID" value="PJC82333.1"/>
    <property type="molecule type" value="Genomic_DNA"/>
</dbReference>
<dbReference type="SUPFAM" id="SSF46894">
    <property type="entry name" value="C-terminal effector domain of the bipartite response regulators"/>
    <property type="match status" value="1"/>
</dbReference>
<dbReference type="InterPro" id="IPR001867">
    <property type="entry name" value="OmpR/PhoB-type_DNA-bd"/>
</dbReference>
<name>A0A2M8GP55_9BACT</name>
<dbReference type="GO" id="GO:0003677">
    <property type="term" value="F:DNA binding"/>
    <property type="evidence" value="ECO:0007669"/>
    <property type="project" value="UniProtKB-UniRule"/>
</dbReference>
<dbReference type="GO" id="GO:0006355">
    <property type="term" value="P:regulation of DNA-templated transcription"/>
    <property type="evidence" value="ECO:0007669"/>
    <property type="project" value="InterPro"/>
</dbReference>
<feature type="DNA-binding region" description="OmpR/PhoB-type" evidence="2">
    <location>
        <begin position="261"/>
        <end position="362"/>
    </location>
</feature>
<evidence type="ECO:0000256" key="1">
    <source>
        <dbReference type="ARBA" id="ARBA00023125"/>
    </source>
</evidence>
<dbReference type="Gene3D" id="1.10.10.10">
    <property type="entry name" value="Winged helix-like DNA-binding domain superfamily/Winged helix DNA-binding domain"/>
    <property type="match status" value="1"/>
</dbReference>